<dbReference type="AlphaFoldDB" id="A0A9W9LKW3"/>
<evidence type="ECO:0000313" key="1">
    <source>
        <dbReference type="EMBL" id="KAJ5161043.1"/>
    </source>
</evidence>
<dbReference type="Proteomes" id="UP001146351">
    <property type="component" value="Unassembled WGS sequence"/>
</dbReference>
<evidence type="ECO:0000313" key="2">
    <source>
        <dbReference type="Proteomes" id="UP001146351"/>
    </source>
</evidence>
<keyword evidence="2" id="KW-1185">Reference proteome</keyword>
<proteinExistence type="predicted"/>
<accession>A0A9W9LKW3</accession>
<dbReference type="OrthoDB" id="5337308at2759"/>
<reference evidence="1" key="1">
    <citation type="submission" date="2022-11" db="EMBL/GenBank/DDBJ databases">
        <authorList>
            <person name="Petersen C."/>
        </authorList>
    </citation>
    <scope>NUCLEOTIDE SEQUENCE</scope>
    <source>
        <strain evidence="1">IBT 21917</strain>
    </source>
</reference>
<gene>
    <name evidence="1" type="ORF">N7492_006435</name>
</gene>
<dbReference type="EMBL" id="JAPQKO010000005">
    <property type="protein sequence ID" value="KAJ5161043.1"/>
    <property type="molecule type" value="Genomic_DNA"/>
</dbReference>
<comment type="caution">
    <text evidence="1">The sequence shown here is derived from an EMBL/GenBank/DDBJ whole genome shotgun (WGS) entry which is preliminary data.</text>
</comment>
<organism evidence="1 2">
    <name type="scientific">Penicillium capsulatum</name>
    <dbReference type="NCBI Taxonomy" id="69766"/>
    <lineage>
        <taxon>Eukaryota</taxon>
        <taxon>Fungi</taxon>
        <taxon>Dikarya</taxon>
        <taxon>Ascomycota</taxon>
        <taxon>Pezizomycotina</taxon>
        <taxon>Eurotiomycetes</taxon>
        <taxon>Eurotiomycetidae</taxon>
        <taxon>Eurotiales</taxon>
        <taxon>Aspergillaceae</taxon>
        <taxon>Penicillium</taxon>
    </lineage>
</organism>
<reference evidence="1" key="2">
    <citation type="journal article" date="2023" name="IMA Fungus">
        <title>Comparative genomic study of the Penicillium genus elucidates a diverse pangenome and 15 lateral gene transfer events.</title>
        <authorList>
            <person name="Petersen C."/>
            <person name="Sorensen T."/>
            <person name="Nielsen M.R."/>
            <person name="Sondergaard T.E."/>
            <person name="Sorensen J.L."/>
            <person name="Fitzpatrick D.A."/>
            <person name="Frisvad J.C."/>
            <person name="Nielsen K.L."/>
        </authorList>
    </citation>
    <scope>NUCLEOTIDE SEQUENCE</scope>
    <source>
        <strain evidence="1">IBT 21917</strain>
    </source>
</reference>
<sequence length="169" mass="19392">MKEKLDINWKKVPANEITRRNGVEESDHFYDVRAKLLDFESLYYHSFFSPRPGVIISASNEGYDKAANKEMPWKWSKTIGSLWMQACAKDKLPPSALKWILRDTITNGDTRAVLREALVRTKVNMKTLDTIEKTFTRKDEAFYAILGTPNGNGIPWILKEFANHLGGKQ</sequence>
<protein>
    <submittedName>
        <fullName evidence="1">Uncharacterized protein</fullName>
    </submittedName>
</protein>
<name>A0A9W9LKW3_9EURO</name>